<feature type="transmembrane region" description="Helical" evidence="2">
    <location>
        <begin position="251"/>
        <end position="267"/>
    </location>
</feature>
<evidence type="ECO:0000313" key="4">
    <source>
        <dbReference type="Proteomes" id="UP000320672"/>
    </source>
</evidence>
<keyword evidence="2" id="KW-0472">Membrane</keyword>
<gene>
    <name evidence="3" type="ORF">FF011L_06590</name>
</gene>
<feature type="transmembrane region" description="Helical" evidence="2">
    <location>
        <begin position="219"/>
        <end position="239"/>
    </location>
</feature>
<dbReference type="Proteomes" id="UP000320672">
    <property type="component" value="Chromosome"/>
</dbReference>
<dbReference type="EMBL" id="CP036262">
    <property type="protein sequence ID" value="QDS91923.1"/>
    <property type="molecule type" value="Genomic_DNA"/>
</dbReference>
<protein>
    <submittedName>
        <fullName evidence="3">Uncharacterized protein</fullName>
    </submittedName>
</protein>
<proteinExistence type="predicted"/>
<feature type="transmembrane region" description="Helical" evidence="2">
    <location>
        <begin position="162"/>
        <end position="181"/>
    </location>
</feature>
<name>A0A517MAK7_9BACT</name>
<feature type="region of interest" description="Disordered" evidence="1">
    <location>
        <begin position="350"/>
        <end position="377"/>
    </location>
</feature>
<evidence type="ECO:0000256" key="2">
    <source>
        <dbReference type="SAM" id="Phobius"/>
    </source>
</evidence>
<accession>A0A517MAK7</accession>
<keyword evidence="4" id="KW-1185">Reference proteome</keyword>
<evidence type="ECO:0000256" key="1">
    <source>
        <dbReference type="SAM" id="MobiDB-lite"/>
    </source>
</evidence>
<dbReference type="AlphaFoldDB" id="A0A517MAK7"/>
<evidence type="ECO:0000313" key="3">
    <source>
        <dbReference type="EMBL" id="QDS91923.1"/>
    </source>
</evidence>
<feature type="transmembrane region" description="Helical" evidence="2">
    <location>
        <begin position="69"/>
        <end position="91"/>
    </location>
</feature>
<reference evidence="3 4" key="1">
    <citation type="submission" date="2019-02" db="EMBL/GenBank/DDBJ databases">
        <title>Deep-cultivation of Planctomycetes and their phenomic and genomic characterization uncovers novel biology.</title>
        <authorList>
            <person name="Wiegand S."/>
            <person name="Jogler M."/>
            <person name="Boedeker C."/>
            <person name="Pinto D."/>
            <person name="Vollmers J."/>
            <person name="Rivas-Marin E."/>
            <person name="Kohn T."/>
            <person name="Peeters S.H."/>
            <person name="Heuer A."/>
            <person name="Rast P."/>
            <person name="Oberbeckmann S."/>
            <person name="Bunk B."/>
            <person name="Jeske O."/>
            <person name="Meyerdierks A."/>
            <person name="Storesund J.E."/>
            <person name="Kallscheuer N."/>
            <person name="Luecker S."/>
            <person name="Lage O.M."/>
            <person name="Pohl T."/>
            <person name="Merkel B.J."/>
            <person name="Hornburger P."/>
            <person name="Mueller R.-W."/>
            <person name="Bruemmer F."/>
            <person name="Labrenz M."/>
            <person name="Spormann A.M."/>
            <person name="Op den Camp H."/>
            <person name="Overmann J."/>
            <person name="Amann R."/>
            <person name="Jetten M.S.M."/>
            <person name="Mascher T."/>
            <person name="Medema M.H."/>
            <person name="Devos D.P."/>
            <person name="Kaster A.-K."/>
            <person name="Ovreas L."/>
            <person name="Rohde M."/>
            <person name="Galperin M.Y."/>
            <person name="Jogler C."/>
        </authorList>
    </citation>
    <scope>NUCLEOTIDE SEQUENCE [LARGE SCALE GENOMIC DNA]</scope>
    <source>
        <strain evidence="3 4">FF011L</strain>
    </source>
</reference>
<organism evidence="3 4">
    <name type="scientific">Roseimaritima multifibrata</name>
    <dbReference type="NCBI Taxonomy" id="1930274"/>
    <lineage>
        <taxon>Bacteria</taxon>
        <taxon>Pseudomonadati</taxon>
        <taxon>Planctomycetota</taxon>
        <taxon>Planctomycetia</taxon>
        <taxon>Pirellulales</taxon>
        <taxon>Pirellulaceae</taxon>
        <taxon>Roseimaritima</taxon>
    </lineage>
</organism>
<keyword evidence="2" id="KW-1133">Transmembrane helix</keyword>
<feature type="compositionally biased region" description="Basic and acidic residues" evidence="1">
    <location>
        <begin position="352"/>
        <end position="363"/>
    </location>
</feature>
<feature type="compositionally biased region" description="Basic residues" evidence="1">
    <location>
        <begin position="364"/>
        <end position="377"/>
    </location>
</feature>
<feature type="transmembrane region" description="Helical" evidence="2">
    <location>
        <begin position="39"/>
        <end position="57"/>
    </location>
</feature>
<keyword evidence="2" id="KW-0812">Transmembrane</keyword>
<feature type="transmembrane region" description="Helical" evidence="2">
    <location>
        <begin position="123"/>
        <end position="142"/>
    </location>
</feature>
<dbReference type="KEGG" id="rml:FF011L_06590"/>
<sequence length="377" mass="41055">MPGVTNRSDPPHKRPTTKRLENWVRPLPAGHWGAVRVRVSWSLVLTCLAVLVGGWWFGSRPGDGDLPVLAGIVAAAIVGSACFQAALRVWIAKAFGVTPAEVSLHALGGWGVINAPALLRLQLGIAIPALTMCLAVGLAVMPPHGIGWQGISLLPPELTGNLNAAAVLIACIWVLTIHATAQTLPLLGCHGREALIAVVDLFVQRHPTWSRTRTVRQTLGIFAIFWIMAGLFMLLWQFTSAADTTAVSQPIASWPWPIFIGIACWAGRRAPLPANISHTLLACPADPGNGSKPLETLGDLSKEVSIRQSWQDWKNRRKLQAAHEEEILEAVDADRLDEILDRLQQTSYSQLPKEDRKVLDRISQRLRKSNGGHVSKK</sequence>